<keyword evidence="2" id="KW-0449">Lipoprotein</keyword>
<dbReference type="Proteomes" id="UP000243745">
    <property type="component" value="Unassembled WGS sequence"/>
</dbReference>
<sequence>MNRTLFSILNGCSILILAALCGCTSGKVNKDVRTANNSFKYLDTIDTSEPLRIPAELTHPNFSREFDIPAKPIKDSRAAILGKYVDIRPPQKLIPLDPNVVTFNDGDLSQVWFYPDEYGNTMTPNELFNVLVRFLNMNNIDIENIDPVSNFVQTDWYEGTEFATPYNTYDMAENALIYRQKYLFRMIRNSRNIPGVAVQITDNIIERPDGEELSTGLNRFEPARFSALMANRLMQSYHQQQLNIHANKDRDLEITIGRDNNELPCWMVNAPFDETYAVLTELMVDYDIKIKEYSSTAGEIKIDYSELDPEDWEAHDTEPWAIDSGKYTFKIGVYDEKSTITLYDKNNQPVNAGAVARMYSGFSISLNNQFIKHRKTSNHK</sequence>
<evidence type="ECO:0000256" key="1">
    <source>
        <dbReference type="SAM" id="SignalP"/>
    </source>
</evidence>
<keyword evidence="3" id="KW-1185">Reference proteome</keyword>
<gene>
    <name evidence="2" type="ORF">SAMN02910344_01760</name>
</gene>
<dbReference type="Pfam" id="PF06804">
    <property type="entry name" value="Lipoprotein_18"/>
    <property type="match status" value="1"/>
</dbReference>
<dbReference type="AlphaFoldDB" id="A0A662ZIQ8"/>
<protein>
    <submittedName>
        <fullName evidence="2">Uncharacterized lipoprotein</fullName>
    </submittedName>
</protein>
<dbReference type="InterPro" id="IPR010653">
    <property type="entry name" value="NlpB/DapX"/>
</dbReference>
<dbReference type="PROSITE" id="PS51257">
    <property type="entry name" value="PROKAR_LIPOPROTEIN"/>
    <property type="match status" value="1"/>
</dbReference>
<reference evidence="2 3" key="1">
    <citation type="submission" date="2016-10" db="EMBL/GenBank/DDBJ databases">
        <authorList>
            <person name="Varghese N."/>
            <person name="Submissions S."/>
        </authorList>
    </citation>
    <scope>NUCLEOTIDE SEQUENCE [LARGE SCALE GENOMIC DNA]</scope>
    <source>
        <strain evidence="2 3">DSM 1361</strain>
    </source>
</reference>
<feature type="signal peptide" evidence="1">
    <location>
        <begin position="1"/>
        <end position="18"/>
    </location>
</feature>
<proteinExistence type="predicted"/>
<name>A0A662ZIQ8_9GAMM</name>
<feature type="chain" id="PRO_5024909184" evidence="1">
    <location>
        <begin position="19"/>
        <end position="380"/>
    </location>
</feature>
<dbReference type="Gene3D" id="3.30.310.170">
    <property type="entry name" value="Outer membrane protein assembly factor BamC"/>
    <property type="match status" value="1"/>
</dbReference>
<dbReference type="EMBL" id="FOXF01000038">
    <property type="protein sequence ID" value="SFP57249.1"/>
    <property type="molecule type" value="Genomic_DNA"/>
</dbReference>
<keyword evidence="1" id="KW-0732">Signal</keyword>
<accession>A0A662ZIQ8</accession>
<evidence type="ECO:0000313" key="2">
    <source>
        <dbReference type="EMBL" id="SFP57249.1"/>
    </source>
</evidence>
<organism evidence="2 3">
    <name type="scientific">Ruminobacter amylophilus</name>
    <dbReference type="NCBI Taxonomy" id="867"/>
    <lineage>
        <taxon>Bacteria</taxon>
        <taxon>Pseudomonadati</taxon>
        <taxon>Pseudomonadota</taxon>
        <taxon>Gammaproteobacteria</taxon>
        <taxon>Aeromonadales</taxon>
        <taxon>Succinivibrionaceae</taxon>
        <taxon>Ruminobacter</taxon>
    </lineage>
</organism>
<evidence type="ECO:0000313" key="3">
    <source>
        <dbReference type="Proteomes" id="UP000243745"/>
    </source>
</evidence>
<dbReference type="InterPro" id="IPR042268">
    <property type="entry name" value="BamC_C"/>
</dbReference>